<sequence>MSNHSRYQQSDTDESPRFGLLLIALSILMILVGIGTWAAVTFLSGD</sequence>
<dbReference type="RefSeq" id="WP_284102186.1">
    <property type="nucleotide sequence ID" value="NZ_JARRAF010000025.1"/>
</dbReference>
<evidence type="ECO:0000256" key="1">
    <source>
        <dbReference type="SAM" id="Phobius"/>
    </source>
</evidence>
<accession>A0ABT7E3H3</accession>
<evidence type="ECO:0000313" key="2">
    <source>
        <dbReference type="EMBL" id="MDK2125873.1"/>
    </source>
</evidence>
<comment type="caution">
    <text evidence="2">The sequence shown here is derived from an EMBL/GenBank/DDBJ whole genome shotgun (WGS) entry which is preliminary data.</text>
</comment>
<dbReference type="Proteomes" id="UP001172778">
    <property type="component" value="Unassembled WGS sequence"/>
</dbReference>
<gene>
    <name evidence="2" type="ORF">PZA18_17605</name>
</gene>
<feature type="transmembrane region" description="Helical" evidence="1">
    <location>
        <begin position="20"/>
        <end position="43"/>
    </location>
</feature>
<name>A0ABT7E3H3_9NEIS</name>
<organism evidence="2 3">
    <name type="scientific">Parachitinimonas caeni</name>
    <dbReference type="NCBI Taxonomy" id="3031301"/>
    <lineage>
        <taxon>Bacteria</taxon>
        <taxon>Pseudomonadati</taxon>
        <taxon>Pseudomonadota</taxon>
        <taxon>Betaproteobacteria</taxon>
        <taxon>Neisseriales</taxon>
        <taxon>Chitinibacteraceae</taxon>
        <taxon>Parachitinimonas</taxon>
    </lineage>
</organism>
<keyword evidence="1" id="KW-1133">Transmembrane helix</keyword>
<evidence type="ECO:0000313" key="3">
    <source>
        <dbReference type="Proteomes" id="UP001172778"/>
    </source>
</evidence>
<protein>
    <submittedName>
        <fullName evidence="2">Uncharacterized protein</fullName>
    </submittedName>
</protein>
<keyword evidence="1" id="KW-0812">Transmembrane</keyword>
<proteinExistence type="predicted"/>
<reference evidence="2" key="1">
    <citation type="submission" date="2023-03" db="EMBL/GenBank/DDBJ databases">
        <title>Chitinimonas shenzhenensis gen. nov., sp. nov., a novel member of family Burkholderiaceae isolated from activated sludge collected in Shen Zhen, China.</title>
        <authorList>
            <person name="Wang X."/>
        </authorList>
    </citation>
    <scope>NUCLEOTIDE SEQUENCE</scope>
    <source>
        <strain evidence="2">DQS-5</strain>
    </source>
</reference>
<keyword evidence="3" id="KW-1185">Reference proteome</keyword>
<dbReference type="EMBL" id="JARRAF010000025">
    <property type="protein sequence ID" value="MDK2125873.1"/>
    <property type="molecule type" value="Genomic_DNA"/>
</dbReference>
<keyword evidence="1" id="KW-0472">Membrane</keyword>